<evidence type="ECO:0000256" key="4">
    <source>
        <dbReference type="ARBA" id="ARBA00022692"/>
    </source>
</evidence>
<dbReference type="Gene3D" id="3.40.720.10">
    <property type="entry name" value="Alkaline Phosphatase, subunit A"/>
    <property type="match status" value="1"/>
</dbReference>
<keyword evidence="5 7" id="KW-1133">Transmembrane helix</keyword>
<dbReference type="AlphaFoldDB" id="A0A923SL53"/>
<dbReference type="GO" id="GO:0016787">
    <property type="term" value="F:hydrolase activity"/>
    <property type="evidence" value="ECO:0007669"/>
    <property type="project" value="UniProtKB-KW"/>
</dbReference>
<evidence type="ECO:0000256" key="6">
    <source>
        <dbReference type="ARBA" id="ARBA00023136"/>
    </source>
</evidence>
<dbReference type="InterPro" id="IPR000917">
    <property type="entry name" value="Sulfatase_N"/>
</dbReference>
<comment type="pathway">
    <text evidence="2">Cell wall biogenesis; lipoteichoic acid biosynthesis.</text>
</comment>
<dbReference type="RefSeq" id="WP_249286406.1">
    <property type="nucleotide sequence ID" value="NZ_JACRWC010000039.1"/>
</dbReference>
<keyword evidence="9" id="KW-0378">Hydrolase</keyword>
<evidence type="ECO:0000256" key="3">
    <source>
        <dbReference type="ARBA" id="ARBA00022475"/>
    </source>
</evidence>
<feature type="transmembrane region" description="Helical" evidence="7">
    <location>
        <begin position="155"/>
        <end position="173"/>
    </location>
</feature>
<dbReference type="Pfam" id="PF00884">
    <property type="entry name" value="Sulfatase"/>
    <property type="match status" value="1"/>
</dbReference>
<dbReference type="InterPro" id="IPR017850">
    <property type="entry name" value="Alkaline_phosphatase_core_sf"/>
</dbReference>
<feature type="transmembrane region" description="Helical" evidence="7">
    <location>
        <begin position="113"/>
        <end position="143"/>
    </location>
</feature>
<evidence type="ECO:0000256" key="5">
    <source>
        <dbReference type="ARBA" id="ARBA00022989"/>
    </source>
</evidence>
<dbReference type="GO" id="GO:0005886">
    <property type="term" value="C:plasma membrane"/>
    <property type="evidence" value="ECO:0007669"/>
    <property type="project" value="UniProtKB-SubCell"/>
</dbReference>
<feature type="transmembrane region" description="Helical" evidence="7">
    <location>
        <begin position="73"/>
        <end position="93"/>
    </location>
</feature>
<keyword evidence="4 7" id="KW-0812">Transmembrane</keyword>
<keyword evidence="10" id="KW-1185">Reference proteome</keyword>
<organism evidence="9 10">
    <name type="scientific">Lentihominibacter faecis</name>
    <dbReference type="NCBI Taxonomy" id="2764712"/>
    <lineage>
        <taxon>Bacteria</taxon>
        <taxon>Bacillati</taxon>
        <taxon>Bacillota</taxon>
        <taxon>Clostridia</taxon>
        <taxon>Peptostreptococcales</taxon>
        <taxon>Anaerovoracaceae</taxon>
        <taxon>Lentihominibacter</taxon>
    </lineage>
</organism>
<evidence type="ECO:0000256" key="1">
    <source>
        <dbReference type="ARBA" id="ARBA00004651"/>
    </source>
</evidence>
<dbReference type="Proteomes" id="UP000644115">
    <property type="component" value="Unassembled WGS sequence"/>
</dbReference>
<dbReference type="EMBL" id="JACRWC010000039">
    <property type="protein sequence ID" value="MBC5998899.1"/>
    <property type="molecule type" value="Genomic_DNA"/>
</dbReference>
<name>A0A923SL53_9FIRM</name>
<gene>
    <name evidence="9" type="ORF">H8876_02640</name>
</gene>
<evidence type="ECO:0000256" key="7">
    <source>
        <dbReference type="SAM" id="Phobius"/>
    </source>
</evidence>
<dbReference type="PANTHER" id="PTHR47371">
    <property type="entry name" value="LIPOTEICHOIC ACID SYNTHASE"/>
    <property type="match status" value="1"/>
</dbReference>
<feature type="transmembrane region" description="Helical" evidence="7">
    <location>
        <begin position="42"/>
        <end position="66"/>
    </location>
</feature>
<dbReference type="SUPFAM" id="SSF53649">
    <property type="entry name" value="Alkaline phosphatase-like"/>
    <property type="match status" value="1"/>
</dbReference>
<reference evidence="9" key="1">
    <citation type="submission" date="2020-08" db="EMBL/GenBank/DDBJ databases">
        <authorList>
            <person name="Liu C."/>
            <person name="Sun Q."/>
        </authorList>
    </citation>
    <scope>NUCLEOTIDE SEQUENCE</scope>
    <source>
        <strain evidence="9">BX16</strain>
    </source>
</reference>
<evidence type="ECO:0000313" key="10">
    <source>
        <dbReference type="Proteomes" id="UP000644115"/>
    </source>
</evidence>
<evidence type="ECO:0000259" key="8">
    <source>
        <dbReference type="Pfam" id="PF00884"/>
    </source>
</evidence>
<evidence type="ECO:0000256" key="2">
    <source>
        <dbReference type="ARBA" id="ARBA00004936"/>
    </source>
</evidence>
<evidence type="ECO:0000313" key="9">
    <source>
        <dbReference type="EMBL" id="MBC5998899.1"/>
    </source>
</evidence>
<protein>
    <submittedName>
        <fullName evidence="9">Sulfatase-like hydrolase/transferase</fullName>
    </submittedName>
</protein>
<feature type="transmembrane region" description="Helical" evidence="7">
    <location>
        <begin position="12"/>
        <end position="30"/>
    </location>
</feature>
<proteinExistence type="predicted"/>
<dbReference type="InterPro" id="IPR050448">
    <property type="entry name" value="OpgB/LTA_synthase_biosynth"/>
</dbReference>
<accession>A0A923SL53</accession>
<comment type="subcellular location">
    <subcellularLocation>
        <location evidence="1">Cell membrane</location>
        <topology evidence="1">Multi-pass membrane protein</topology>
    </subcellularLocation>
</comment>
<dbReference type="CDD" id="cd16015">
    <property type="entry name" value="LTA_synthase"/>
    <property type="match status" value="1"/>
</dbReference>
<keyword evidence="3" id="KW-1003">Cell membrane</keyword>
<keyword evidence="6 7" id="KW-0472">Membrane</keyword>
<feature type="domain" description="Sulfatase N-terminal" evidence="8">
    <location>
        <begin position="251"/>
        <end position="531"/>
    </location>
</feature>
<sequence length="662" mass="75029">MEKLRNFYRKYLKNYLVLLFVIAVGIDLVIETLARHSLIQSVAFLFGHPLVSISNVLLIFAIISLSMLFRRRIFALVLLGMIPMAVGIANGVILSNRMTPFTVKDFSNLKDGAAIITTYFSTVTLILAIVGIALLVFGGVILFRKAPKLDRKIQYKQVIAVILIIGLLTVGVIKINTKTGVLDTFFANLATGYSDNGVVYSFMVTWIDTGIDKPRDYSKEEIEGIFSKGELGEDNIYTPGKDDDTDVKSKPNIIYLQLESFIDPTRVKDVKFSKDPVPNFRKLMKEYSSGYLTVPAVGAGTANVEFEVMTGISAKFFGPGEYPYKSVLTEKTCEAAPYDFKQLGYGTHAIHNHRGAFYNRNKVFANMGFDTFTCLEYMNNVMKTPKNWAKDSLLTEQILDALNSTEGSDYIYTISVQGHGKYPTEQVIENPAITVTQYQTEEQRWAYEYYANQIYEMDLFVKELTDTLSNYDEDVILVMYGDHLPALDMTEDSMADGSSIFQTQYIVWSNFDMKKKNMDINAYELNSEIMSRLGMSVGMMNKYQQNYKDDINYKQNLKALSYDMLYGKRYIYGETNPFKKTDLKMGVKDIKVTDVVKIGENYYIKGENFTEFSKVSLDGKILKTVYLGPTILALKEEVDPEDASRMKVSQVEKNKEILSTTE</sequence>
<comment type="caution">
    <text evidence="9">The sequence shown here is derived from an EMBL/GenBank/DDBJ whole genome shotgun (WGS) entry which is preliminary data.</text>
</comment>
<dbReference type="PANTHER" id="PTHR47371:SF3">
    <property type="entry name" value="PHOSPHOGLYCEROL TRANSFERASE I"/>
    <property type="match status" value="1"/>
</dbReference>